<evidence type="ECO:0000256" key="2">
    <source>
        <dbReference type="ARBA" id="ARBA00023110"/>
    </source>
</evidence>
<organism evidence="5 6">
    <name type="scientific">Sphingomicrobium clamense</name>
    <dbReference type="NCBI Taxonomy" id="2851013"/>
    <lineage>
        <taxon>Bacteria</taxon>
        <taxon>Pseudomonadati</taxon>
        <taxon>Pseudomonadota</taxon>
        <taxon>Alphaproteobacteria</taxon>
        <taxon>Sphingomonadales</taxon>
        <taxon>Sphingomonadaceae</taxon>
        <taxon>Sphingomicrobium</taxon>
    </lineage>
</organism>
<name>A0ABS6V2J8_9SPHN</name>
<protein>
    <recommendedName>
        <fullName evidence="1">peptidylprolyl isomerase</fullName>
        <ecNumber evidence="1">5.2.1.8</ecNumber>
    </recommendedName>
</protein>
<accession>A0ABS6V2J8</accession>
<evidence type="ECO:0000256" key="3">
    <source>
        <dbReference type="ARBA" id="ARBA00023235"/>
    </source>
</evidence>
<feature type="domain" description="PPIase cyclophilin-type" evidence="4">
    <location>
        <begin position="41"/>
        <end position="240"/>
    </location>
</feature>
<dbReference type="Pfam" id="PF00160">
    <property type="entry name" value="Pro_isomerase"/>
    <property type="match status" value="1"/>
</dbReference>
<dbReference type="GO" id="GO:0016853">
    <property type="term" value="F:isomerase activity"/>
    <property type="evidence" value="ECO:0007669"/>
    <property type="project" value="UniProtKB-KW"/>
</dbReference>
<dbReference type="RefSeq" id="WP_218631818.1">
    <property type="nucleotide sequence ID" value="NZ_JAHVAH010000001.1"/>
</dbReference>
<dbReference type="PROSITE" id="PS50072">
    <property type="entry name" value="CSA_PPIASE_2"/>
    <property type="match status" value="1"/>
</dbReference>
<dbReference type="EC" id="5.2.1.8" evidence="1"/>
<dbReference type="PANTHER" id="PTHR43246">
    <property type="entry name" value="PEPTIDYL-PROLYL CIS-TRANS ISOMERASE CYP38, CHLOROPLASTIC"/>
    <property type="match status" value="1"/>
</dbReference>
<evidence type="ECO:0000259" key="4">
    <source>
        <dbReference type="PROSITE" id="PS50072"/>
    </source>
</evidence>
<keyword evidence="3 5" id="KW-0413">Isomerase</keyword>
<dbReference type="Proteomes" id="UP000698028">
    <property type="component" value="Unassembled WGS sequence"/>
</dbReference>
<dbReference type="InterPro" id="IPR002130">
    <property type="entry name" value="Cyclophilin-type_PPIase_dom"/>
</dbReference>
<gene>
    <name evidence="5" type="ORF">KTQ36_00370</name>
</gene>
<evidence type="ECO:0000313" key="6">
    <source>
        <dbReference type="Proteomes" id="UP000698028"/>
    </source>
</evidence>
<proteinExistence type="predicted"/>
<evidence type="ECO:0000256" key="1">
    <source>
        <dbReference type="ARBA" id="ARBA00013194"/>
    </source>
</evidence>
<evidence type="ECO:0000313" key="5">
    <source>
        <dbReference type="EMBL" id="MBW0143751.1"/>
    </source>
</evidence>
<keyword evidence="6" id="KW-1185">Reference proteome</keyword>
<dbReference type="EMBL" id="JAHVAH010000001">
    <property type="protein sequence ID" value="MBW0143751.1"/>
    <property type="molecule type" value="Genomic_DNA"/>
</dbReference>
<dbReference type="InterPro" id="IPR044665">
    <property type="entry name" value="E_coli_cyclophilin_A-like"/>
</dbReference>
<comment type="caution">
    <text evidence="5">The sequence shown here is derived from an EMBL/GenBank/DDBJ whole genome shotgun (WGS) entry which is preliminary data.</text>
</comment>
<reference evidence="5 6" key="1">
    <citation type="submission" date="2021-07" db="EMBL/GenBank/DDBJ databases">
        <title>The draft genome sequence of Sphingomicrobium sp. B8.</title>
        <authorList>
            <person name="Mu L."/>
        </authorList>
    </citation>
    <scope>NUCLEOTIDE SEQUENCE [LARGE SCALE GENOMIC DNA]</scope>
    <source>
        <strain evidence="5 6">B8</strain>
    </source>
</reference>
<keyword evidence="2" id="KW-0697">Rotamase</keyword>
<sequence length="295" mass="31673">MSISLLAFAAALAQDAPPPRTPNDPIDEAPESAWTEIAADDLMVMDVGGKRVVIQLNEAFAPTHVANVKNFARNGYWDGGSVYRVVDNWVTQWGNGGNPLYADENKPLPEGAVENPPADYARPAGSVNVTPLGSSDSFSSMAGFDNGWPVAVHDDGTVSPTYCYGYVGVARSADPDTGTGSELFAIIGTPARRLDRNYAVIGRVVDGMENLSAIPRGTDTMGVYAEGQAQIPIEVTMMDALPEDEQMRFKMMKEGSASFAEYVYLTSHNLHYGRGTSGSDICSVRVPVRKIEEEG</sequence>